<dbReference type="SUPFAM" id="SSF51445">
    <property type="entry name" value="(Trans)glycosidases"/>
    <property type="match status" value="1"/>
</dbReference>
<dbReference type="InterPro" id="IPR001944">
    <property type="entry name" value="Glycoside_Hdrlase_35"/>
</dbReference>
<dbReference type="Proteomes" id="UP001437256">
    <property type="component" value="Unassembled WGS sequence"/>
</dbReference>
<dbReference type="Gene3D" id="3.20.20.80">
    <property type="entry name" value="Glycosidases"/>
    <property type="match status" value="1"/>
</dbReference>
<evidence type="ECO:0000256" key="1">
    <source>
        <dbReference type="ARBA" id="ARBA00009809"/>
    </source>
</evidence>
<dbReference type="InterPro" id="IPR031330">
    <property type="entry name" value="Gly_Hdrlase_35_cat"/>
</dbReference>
<proteinExistence type="inferred from homology"/>
<reference evidence="3 4" key="1">
    <citation type="submission" date="2024-05" db="EMBL/GenBank/DDBJ databases">
        <title>A draft genome resource for the thread blight pathogen Marasmius tenuissimus strain MS-2.</title>
        <authorList>
            <person name="Yulfo-Soto G.E."/>
            <person name="Baruah I.K."/>
            <person name="Amoako-Attah I."/>
            <person name="Bukari Y."/>
            <person name="Meinhardt L.W."/>
            <person name="Bailey B.A."/>
            <person name="Cohen S.P."/>
        </authorList>
    </citation>
    <scope>NUCLEOTIDE SEQUENCE [LARGE SCALE GENOMIC DNA]</scope>
    <source>
        <strain evidence="3 4">MS-2</strain>
    </source>
</reference>
<evidence type="ECO:0000313" key="4">
    <source>
        <dbReference type="Proteomes" id="UP001437256"/>
    </source>
</evidence>
<protein>
    <recommendedName>
        <fullName evidence="2">Glycoside hydrolase 35 catalytic domain-containing protein</fullName>
    </recommendedName>
</protein>
<accession>A0ABR2ZHQ0</accession>
<sequence length="212" mass="23522">MAVATMASKIGSNALGSIPQFDLGRPDVDVLARAPDYTDQVRFDKYSLLVKDQRFFLHSGEFHTFRLPVPDLWLDILEKFKAAGLNSVSVYIHMGLINPSRGVVDFEGYRGLQPLYDAAKEAGITIVLRPGPVRTPTILYINAETTAGGVPHWTTTELAGEIRTNASDWRDAWQDYIDGIIERTRDNQITEGGPVIAVQIGRFLSARDNPSF</sequence>
<feature type="domain" description="Glycoside hydrolase 35 catalytic" evidence="2">
    <location>
        <begin position="47"/>
        <end position="201"/>
    </location>
</feature>
<keyword evidence="4" id="KW-1185">Reference proteome</keyword>
<evidence type="ECO:0000259" key="2">
    <source>
        <dbReference type="Pfam" id="PF01301"/>
    </source>
</evidence>
<comment type="caution">
    <text evidence="3">The sequence shown here is derived from an EMBL/GenBank/DDBJ whole genome shotgun (WGS) entry which is preliminary data.</text>
</comment>
<evidence type="ECO:0000313" key="3">
    <source>
        <dbReference type="EMBL" id="KAL0060739.1"/>
    </source>
</evidence>
<dbReference type="EMBL" id="JBBXMP010000163">
    <property type="protein sequence ID" value="KAL0060739.1"/>
    <property type="molecule type" value="Genomic_DNA"/>
</dbReference>
<organism evidence="3 4">
    <name type="scientific">Marasmius tenuissimus</name>
    <dbReference type="NCBI Taxonomy" id="585030"/>
    <lineage>
        <taxon>Eukaryota</taxon>
        <taxon>Fungi</taxon>
        <taxon>Dikarya</taxon>
        <taxon>Basidiomycota</taxon>
        <taxon>Agaricomycotina</taxon>
        <taxon>Agaricomycetes</taxon>
        <taxon>Agaricomycetidae</taxon>
        <taxon>Agaricales</taxon>
        <taxon>Marasmiineae</taxon>
        <taxon>Marasmiaceae</taxon>
        <taxon>Marasmius</taxon>
    </lineage>
</organism>
<gene>
    <name evidence="3" type="ORF">AAF712_012471</name>
</gene>
<dbReference type="InterPro" id="IPR017853">
    <property type="entry name" value="GH"/>
</dbReference>
<name>A0ABR2ZHQ0_9AGAR</name>
<dbReference type="PANTHER" id="PTHR23421">
    <property type="entry name" value="BETA-GALACTOSIDASE RELATED"/>
    <property type="match status" value="1"/>
</dbReference>
<comment type="similarity">
    <text evidence="1">Belongs to the glycosyl hydrolase 35 family.</text>
</comment>
<dbReference type="Pfam" id="PF01301">
    <property type="entry name" value="Glyco_hydro_35"/>
    <property type="match status" value="1"/>
</dbReference>
<dbReference type="PRINTS" id="PR00742">
    <property type="entry name" value="GLHYDRLASE35"/>
</dbReference>